<reference evidence="4" key="2">
    <citation type="submission" date="2021-04" db="EMBL/GenBank/DDBJ databases">
        <authorList>
            <person name="Gilroy R."/>
        </authorList>
    </citation>
    <scope>NUCLEOTIDE SEQUENCE</scope>
    <source>
        <strain evidence="4">ChiW4-1371</strain>
    </source>
</reference>
<organism evidence="4 5">
    <name type="scientific">Candidatus Mucispirillum faecigallinarum</name>
    <dbReference type="NCBI Taxonomy" id="2838699"/>
    <lineage>
        <taxon>Bacteria</taxon>
        <taxon>Pseudomonadati</taxon>
        <taxon>Deferribacterota</taxon>
        <taxon>Deferribacteres</taxon>
        <taxon>Deferribacterales</taxon>
        <taxon>Mucispirillaceae</taxon>
        <taxon>Mucispirillum</taxon>
    </lineage>
</organism>
<evidence type="ECO:0000256" key="1">
    <source>
        <dbReference type="ARBA" id="ARBA00008571"/>
    </source>
</evidence>
<dbReference type="Pfam" id="PF03937">
    <property type="entry name" value="Sdh5"/>
    <property type="match status" value="1"/>
</dbReference>
<dbReference type="InterPro" id="IPR005631">
    <property type="entry name" value="SDH"/>
</dbReference>
<evidence type="ECO:0000313" key="5">
    <source>
        <dbReference type="Proteomes" id="UP000824176"/>
    </source>
</evidence>
<gene>
    <name evidence="4" type="ORF">H9804_02625</name>
</gene>
<dbReference type="InterPro" id="IPR036714">
    <property type="entry name" value="SDH_sf"/>
</dbReference>
<dbReference type="EMBL" id="DXAQ01000037">
    <property type="protein sequence ID" value="HIZ88815.1"/>
    <property type="molecule type" value="Genomic_DNA"/>
</dbReference>
<evidence type="ECO:0000313" key="4">
    <source>
        <dbReference type="EMBL" id="HIZ88815.1"/>
    </source>
</evidence>
<dbReference type="Proteomes" id="UP000824176">
    <property type="component" value="Unassembled WGS sequence"/>
</dbReference>
<sequence>MSDESLYKKAYFQCARRAILENEVFMKKFIVEKVKDIYSDEKLIRLNEMLTKMYDNDMFDLIMGTKSAEDLKNQYDYEICKEIEVYAKEIRDKGEAII</sequence>
<comment type="similarity">
    <text evidence="1">Belongs to the SdhE FAD assembly factor family.</text>
</comment>
<evidence type="ECO:0000256" key="3">
    <source>
        <dbReference type="ARBA" id="ARBA00023186"/>
    </source>
</evidence>
<protein>
    <recommendedName>
        <fullName evidence="2">FAD assembly factor SdhE</fullName>
    </recommendedName>
</protein>
<proteinExistence type="inferred from homology"/>
<dbReference type="AlphaFoldDB" id="A0A9D2GTM6"/>
<evidence type="ECO:0000256" key="2">
    <source>
        <dbReference type="ARBA" id="ARBA00019418"/>
    </source>
</evidence>
<name>A0A9D2GTM6_9BACT</name>
<dbReference type="Gene3D" id="1.10.150.250">
    <property type="entry name" value="Flavinator of succinate dehydrogenase"/>
    <property type="match status" value="1"/>
</dbReference>
<reference evidence="4" key="1">
    <citation type="journal article" date="2021" name="PeerJ">
        <title>Extensive microbial diversity within the chicken gut microbiome revealed by metagenomics and culture.</title>
        <authorList>
            <person name="Gilroy R."/>
            <person name="Ravi A."/>
            <person name="Getino M."/>
            <person name="Pursley I."/>
            <person name="Horton D.L."/>
            <person name="Alikhan N.F."/>
            <person name="Baker D."/>
            <person name="Gharbi K."/>
            <person name="Hall N."/>
            <person name="Watson M."/>
            <person name="Adriaenssens E.M."/>
            <person name="Foster-Nyarko E."/>
            <person name="Jarju S."/>
            <person name="Secka A."/>
            <person name="Antonio M."/>
            <person name="Oren A."/>
            <person name="Chaudhuri R.R."/>
            <person name="La Ragione R."/>
            <person name="Hildebrand F."/>
            <person name="Pallen M.J."/>
        </authorList>
    </citation>
    <scope>NUCLEOTIDE SEQUENCE</scope>
    <source>
        <strain evidence="4">ChiW4-1371</strain>
    </source>
</reference>
<keyword evidence="3" id="KW-0143">Chaperone</keyword>
<comment type="caution">
    <text evidence="4">The sequence shown here is derived from an EMBL/GenBank/DDBJ whole genome shotgun (WGS) entry which is preliminary data.</text>
</comment>
<accession>A0A9D2GTM6</accession>
<dbReference type="SUPFAM" id="SSF109910">
    <property type="entry name" value="YgfY-like"/>
    <property type="match status" value="1"/>
</dbReference>